<dbReference type="Pfam" id="PF00335">
    <property type="entry name" value="Tetraspanin"/>
    <property type="match status" value="1"/>
</dbReference>
<evidence type="ECO:0000313" key="6">
    <source>
        <dbReference type="Proteomes" id="UP000813463"/>
    </source>
</evidence>
<organism evidence="6 7">
    <name type="scientific">Spinacia oleracea</name>
    <name type="common">Spinach</name>
    <dbReference type="NCBI Taxonomy" id="3562"/>
    <lineage>
        <taxon>Eukaryota</taxon>
        <taxon>Viridiplantae</taxon>
        <taxon>Streptophyta</taxon>
        <taxon>Embryophyta</taxon>
        <taxon>Tracheophyta</taxon>
        <taxon>Spermatophyta</taxon>
        <taxon>Magnoliopsida</taxon>
        <taxon>eudicotyledons</taxon>
        <taxon>Gunneridae</taxon>
        <taxon>Pentapetalae</taxon>
        <taxon>Caryophyllales</taxon>
        <taxon>Chenopodiaceae</taxon>
        <taxon>Chenopodioideae</taxon>
        <taxon>Anserineae</taxon>
        <taxon>Spinacia</taxon>
    </lineage>
</organism>
<dbReference type="OrthoDB" id="1712901at2759"/>
<feature type="transmembrane region" description="Helical" evidence="5">
    <location>
        <begin position="30"/>
        <end position="54"/>
    </location>
</feature>
<dbReference type="InterPro" id="IPR018499">
    <property type="entry name" value="Tetraspanin/Peripherin"/>
</dbReference>
<feature type="transmembrane region" description="Helical" evidence="5">
    <location>
        <begin position="90"/>
        <end position="110"/>
    </location>
</feature>
<keyword evidence="3 5" id="KW-1133">Transmembrane helix</keyword>
<dbReference type="Proteomes" id="UP000813463">
    <property type="component" value="Chromosome 6"/>
</dbReference>
<accession>A0A9R0K3Y5</accession>
<evidence type="ECO:0000313" key="7">
    <source>
        <dbReference type="RefSeq" id="XP_021857621.1"/>
    </source>
</evidence>
<feature type="transmembrane region" description="Helical" evidence="5">
    <location>
        <begin position="144"/>
        <end position="165"/>
    </location>
</feature>
<keyword evidence="2 5" id="KW-0812">Transmembrane</keyword>
<sequence length="244" mass="27819">MSTVKYPRLLTMDKAAENCIKTTLKLANSIMAIAGIAILMYSVWMIVVCLREYYKYPFSWFLWGSIGTGIIFCFLACIGHIAASTKNNHLLSSYIVFMFLVILVECLITADICLNDDWDKDFPKDHTKRFNHFMHFVDNNIDNFRCLCVLIAFSQGISFFLAMVLRTMHPNPRRSIEDEEAKHPFLDHNSQPPSPLPYALGHPDPYYYPSPPPYVHGYGYTPDVPVIDKGEHVAPTLKAPSKDC</sequence>
<evidence type="ECO:0000256" key="1">
    <source>
        <dbReference type="ARBA" id="ARBA00004141"/>
    </source>
</evidence>
<reference evidence="7" key="2">
    <citation type="submission" date="2025-08" db="UniProtKB">
        <authorList>
            <consortium name="RefSeq"/>
        </authorList>
    </citation>
    <scope>IDENTIFICATION</scope>
    <source>
        <tissue evidence="7">Leaf</tissue>
    </source>
</reference>
<dbReference type="KEGG" id="soe:110796842"/>
<reference evidence="6" key="1">
    <citation type="journal article" date="2021" name="Nat. Commun.">
        <title>Genomic analyses provide insights into spinach domestication and the genetic basis of agronomic traits.</title>
        <authorList>
            <person name="Cai X."/>
            <person name="Sun X."/>
            <person name="Xu C."/>
            <person name="Sun H."/>
            <person name="Wang X."/>
            <person name="Ge C."/>
            <person name="Zhang Z."/>
            <person name="Wang Q."/>
            <person name="Fei Z."/>
            <person name="Jiao C."/>
            <person name="Wang Q."/>
        </authorList>
    </citation>
    <scope>NUCLEOTIDE SEQUENCE [LARGE SCALE GENOMIC DNA]</scope>
    <source>
        <strain evidence="6">cv. Varoflay</strain>
    </source>
</reference>
<evidence type="ECO:0000256" key="5">
    <source>
        <dbReference type="SAM" id="Phobius"/>
    </source>
</evidence>
<keyword evidence="6" id="KW-1185">Reference proteome</keyword>
<dbReference type="RefSeq" id="XP_021857621.1">
    <property type="nucleotide sequence ID" value="XM_022001929.2"/>
</dbReference>
<keyword evidence="4 5" id="KW-0472">Membrane</keyword>
<protein>
    <submittedName>
        <fullName evidence="7">Tetraspanin-19</fullName>
    </submittedName>
</protein>
<dbReference type="GeneID" id="110796842"/>
<evidence type="ECO:0000256" key="3">
    <source>
        <dbReference type="ARBA" id="ARBA00022989"/>
    </source>
</evidence>
<gene>
    <name evidence="7" type="primary">LOC110796842</name>
</gene>
<dbReference type="AlphaFoldDB" id="A0A9R0K3Y5"/>
<name>A0A9R0K3Y5_SPIOL</name>
<evidence type="ECO:0000256" key="4">
    <source>
        <dbReference type="ARBA" id="ARBA00023136"/>
    </source>
</evidence>
<proteinExistence type="predicted"/>
<evidence type="ECO:0000256" key="2">
    <source>
        <dbReference type="ARBA" id="ARBA00022692"/>
    </source>
</evidence>
<feature type="transmembrane region" description="Helical" evidence="5">
    <location>
        <begin position="60"/>
        <end position="83"/>
    </location>
</feature>
<dbReference type="GO" id="GO:0016020">
    <property type="term" value="C:membrane"/>
    <property type="evidence" value="ECO:0007669"/>
    <property type="project" value="UniProtKB-SubCell"/>
</dbReference>
<comment type="subcellular location">
    <subcellularLocation>
        <location evidence="1">Membrane</location>
        <topology evidence="1">Multi-pass membrane protein</topology>
    </subcellularLocation>
</comment>